<feature type="transmembrane region" description="Helical" evidence="2">
    <location>
        <begin position="9"/>
        <end position="32"/>
    </location>
</feature>
<organism evidence="3">
    <name type="scientific">uncultured Blastococcus sp</name>
    <dbReference type="NCBI Taxonomy" id="217144"/>
    <lineage>
        <taxon>Bacteria</taxon>
        <taxon>Bacillati</taxon>
        <taxon>Actinomycetota</taxon>
        <taxon>Actinomycetes</taxon>
        <taxon>Geodermatophilales</taxon>
        <taxon>Geodermatophilaceae</taxon>
        <taxon>Blastococcus</taxon>
        <taxon>environmental samples</taxon>
    </lineage>
</organism>
<sequence length="149" mass="14859">MRPARAAELLLWAAAAVAAAVWLALVEVFWLPLRVGGVLLPLSIPAAVVGNLVLTGLFLRASGSRLVALLPAVTWLVVVVAAMSRRPEGDLVITGGGAAGVVNLAFLLTGVLAAAFAVGRMLGGSSPAPVRPAPEPAVDPVGSGSGGAR</sequence>
<feature type="region of interest" description="Disordered" evidence="1">
    <location>
        <begin position="125"/>
        <end position="149"/>
    </location>
</feature>
<name>A0A6J4HTQ8_9ACTN</name>
<evidence type="ECO:0000256" key="2">
    <source>
        <dbReference type="SAM" id="Phobius"/>
    </source>
</evidence>
<dbReference type="Pfam" id="PF19608">
    <property type="entry name" value="DUF6113"/>
    <property type="match status" value="1"/>
</dbReference>
<protein>
    <submittedName>
        <fullName evidence="3">Uncharacterized protein</fullName>
    </submittedName>
</protein>
<proteinExistence type="predicted"/>
<keyword evidence="2" id="KW-1133">Transmembrane helix</keyword>
<evidence type="ECO:0000313" key="3">
    <source>
        <dbReference type="EMBL" id="CAA9231557.1"/>
    </source>
</evidence>
<gene>
    <name evidence="3" type="ORF">AVDCRST_MAG57-1123</name>
</gene>
<accession>A0A6J4HTQ8</accession>
<keyword evidence="2" id="KW-0472">Membrane</keyword>
<keyword evidence="2" id="KW-0812">Transmembrane</keyword>
<dbReference type="EMBL" id="CADCTI010000098">
    <property type="protein sequence ID" value="CAA9231557.1"/>
    <property type="molecule type" value="Genomic_DNA"/>
</dbReference>
<feature type="transmembrane region" description="Helical" evidence="2">
    <location>
        <begin position="38"/>
        <end position="59"/>
    </location>
</feature>
<feature type="transmembrane region" description="Helical" evidence="2">
    <location>
        <begin position="96"/>
        <end position="118"/>
    </location>
</feature>
<dbReference type="AlphaFoldDB" id="A0A6J4HTQ8"/>
<evidence type="ECO:0000256" key="1">
    <source>
        <dbReference type="SAM" id="MobiDB-lite"/>
    </source>
</evidence>
<reference evidence="3" key="1">
    <citation type="submission" date="2020-02" db="EMBL/GenBank/DDBJ databases">
        <authorList>
            <person name="Meier V. D."/>
        </authorList>
    </citation>
    <scope>NUCLEOTIDE SEQUENCE</scope>
    <source>
        <strain evidence="3">AVDCRST_MAG57</strain>
    </source>
</reference>
<feature type="transmembrane region" description="Helical" evidence="2">
    <location>
        <begin position="66"/>
        <end position="84"/>
    </location>
</feature>
<dbReference type="InterPro" id="IPR046095">
    <property type="entry name" value="DUF6113"/>
</dbReference>